<gene>
    <name evidence="1" type="ORF">B296_00009762</name>
</gene>
<reference evidence="1 2" key="1">
    <citation type="journal article" date="2014" name="Agronomy (Basel)">
        <title>A Draft Genome Sequence for Ensete ventricosum, the Drought-Tolerant Tree Against Hunger.</title>
        <authorList>
            <person name="Harrison J."/>
            <person name="Moore K.A."/>
            <person name="Paszkiewicz K."/>
            <person name="Jones T."/>
            <person name="Grant M."/>
            <person name="Ambacheew D."/>
            <person name="Muzemil S."/>
            <person name="Studholme D.J."/>
        </authorList>
    </citation>
    <scope>NUCLEOTIDE SEQUENCE [LARGE SCALE GENOMIC DNA]</scope>
</reference>
<comment type="caution">
    <text evidence="1">The sequence shown here is derived from an EMBL/GenBank/DDBJ whole genome shotgun (WGS) entry which is preliminary data.</text>
</comment>
<name>A0A427AU44_ENSVE</name>
<dbReference type="EMBL" id="AMZH03001318">
    <property type="protein sequence ID" value="RRT79760.1"/>
    <property type="molecule type" value="Genomic_DNA"/>
</dbReference>
<sequence>MFSIVNFYIQAYMTRHLANMHFSFIAILRGKGSFIKNSNQILIYWTFRNVSDALSLLSKLGN</sequence>
<proteinExistence type="predicted"/>
<organism evidence="1 2">
    <name type="scientific">Ensete ventricosum</name>
    <name type="common">Abyssinian banana</name>
    <name type="synonym">Musa ensete</name>
    <dbReference type="NCBI Taxonomy" id="4639"/>
    <lineage>
        <taxon>Eukaryota</taxon>
        <taxon>Viridiplantae</taxon>
        <taxon>Streptophyta</taxon>
        <taxon>Embryophyta</taxon>
        <taxon>Tracheophyta</taxon>
        <taxon>Spermatophyta</taxon>
        <taxon>Magnoliopsida</taxon>
        <taxon>Liliopsida</taxon>
        <taxon>Zingiberales</taxon>
        <taxon>Musaceae</taxon>
        <taxon>Ensete</taxon>
    </lineage>
</organism>
<dbReference type="Proteomes" id="UP000287651">
    <property type="component" value="Unassembled WGS sequence"/>
</dbReference>
<dbReference type="AlphaFoldDB" id="A0A427AU44"/>
<accession>A0A427AU44</accession>
<evidence type="ECO:0000313" key="1">
    <source>
        <dbReference type="EMBL" id="RRT79760.1"/>
    </source>
</evidence>
<protein>
    <submittedName>
        <fullName evidence="1">Uncharacterized protein</fullName>
    </submittedName>
</protein>
<evidence type="ECO:0000313" key="2">
    <source>
        <dbReference type="Proteomes" id="UP000287651"/>
    </source>
</evidence>